<evidence type="ECO:0008006" key="3">
    <source>
        <dbReference type="Google" id="ProtNLM"/>
    </source>
</evidence>
<comment type="caution">
    <text evidence="1">The sequence shown here is derived from an EMBL/GenBank/DDBJ whole genome shotgun (WGS) entry which is preliminary data.</text>
</comment>
<sequence>MPFLKPGYLRFHNIEFKIKFRDVSHKTRGLFEEKSADFRVPALSTIHNLVNKFRRAGSVQGEKRKRRAVLTEEILDDIGHPLARKFPQKYLRRISHKRKILHLHIRGYVVT</sequence>
<evidence type="ECO:0000313" key="1">
    <source>
        <dbReference type="EMBL" id="KAJ4442629.1"/>
    </source>
</evidence>
<name>A0ABQ8T7Z3_PERAM</name>
<gene>
    <name evidence="1" type="ORF">ANN_04218</name>
</gene>
<organism evidence="1 2">
    <name type="scientific">Periplaneta americana</name>
    <name type="common">American cockroach</name>
    <name type="synonym">Blatta americana</name>
    <dbReference type="NCBI Taxonomy" id="6978"/>
    <lineage>
        <taxon>Eukaryota</taxon>
        <taxon>Metazoa</taxon>
        <taxon>Ecdysozoa</taxon>
        <taxon>Arthropoda</taxon>
        <taxon>Hexapoda</taxon>
        <taxon>Insecta</taxon>
        <taxon>Pterygota</taxon>
        <taxon>Neoptera</taxon>
        <taxon>Polyneoptera</taxon>
        <taxon>Dictyoptera</taxon>
        <taxon>Blattodea</taxon>
        <taxon>Blattoidea</taxon>
        <taxon>Blattidae</taxon>
        <taxon>Blattinae</taxon>
        <taxon>Periplaneta</taxon>
    </lineage>
</organism>
<protein>
    <recommendedName>
        <fullName evidence="3">DUF4817 domain-containing protein</fullName>
    </recommendedName>
</protein>
<reference evidence="1 2" key="1">
    <citation type="journal article" date="2022" name="Allergy">
        <title>Genome assembly and annotation of Periplaneta americana reveal a comprehensive cockroach allergen profile.</title>
        <authorList>
            <person name="Wang L."/>
            <person name="Xiong Q."/>
            <person name="Saelim N."/>
            <person name="Wang L."/>
            <person name="Nong W."/>
            <person name="Wan A.T."/>
            <person name="Shi M."/>
            <person name="Liu X."/>
            <person name="Cao Q."/>
            <person name="Hui J.H.L."/>
            <person name="Sookrung N."/>
            <person name="Leung T.F."/>
            <person name="Tungtrongchitr A."/>
            <person name="Tsui S.K.W."/>
        </authorList>
    </citation>
    <scope>NUCLEOTIDE SEQUENCE [LARGE SCALE GENOMIC DNA]</scope>
    <source>
        <strain evidence="1">PWHHKU_190912</strain>
    </source>
</reference>
<dbReference type="EMBL" id="JAJSOF020000013">
    <property type="protein sequence ID" value="KAJ4442629.1"/>
    <property type="molecule type" value="Genomic_DNA"/>
</dbReference>
<keyword evidence="2" id="KW-1185">Reference proteome</keyword>
<dbReference type="Proteomes" id="UP001148838">
    <property type="component" value="Unassembled WGS sequence"/>
</dbReference>
<evidence type="ECO:0000313" key="2">
    <source>
        <dbReference type="Proteomes" id="UP001148838"/>
    </source>
</evidence>
<accession>A0ABQ8T7Z3</accession>
<proteinExistence type="predicted"/>